<evidence type="ECO:0000259" key="2">
    <source>
        <dbReference type="Pfam" id="PF07484"/>
    </source>
</evidence>
<sequence>MDNYLGEIRLFAGNFAPVGWSICNGNLVNISENEALYSLIGTTYGGDGITTFALPDLRQRIACGQGPLAAGSTYVMGESAGVSEVTLLSTQIPAHTHNLQATTDTATSGEPTDSFLANTNGNTSAAPPPTPYPDVKLYTNLPLPSGPTAPNVTLDPTALTVTGGTQPHDNMMPYVTLNYIIALQGVYPSFS</sequence>
<gene>
    <name evidence="3" type="ORF">SAMN05661012_00509</name>
    <name evidence="4" type="ORF">SR876_33250</name>
</gene>
<dbReference type="STRING" id="1004.SAMN05661012_00509"/>
<dbReference type="RefSeq" id="WP_072357022.1">
    <property type="nucleotide sequence ID" value="NZ_CBHWAX010000028.1"/>
</dbReference>
<dbReference type="Proteomes" id="UP001326715">
    <property type="component" value="Chromosome"/>
</dbReference>
<dbReference type="Proteomes" id="UP000183788">
    <property type="component" value="Unassembled WGS sequence"/>
</dbReference>
<dbReference type="InterPro" id="IPR011083">
    <property type="entry name" value="Phage_tail_collar_dom"/>
</dbReference>
<evidence type="ECO:0000256" key="1">
    <source>
        <dbReference type="SAM" id="MobiDB-lite"/>
    </source>
</evidence>
<reference evidence="3 5" key="1">
    <citation type="submission" date="2016-11" db="EMBL/GenBank/DDBJ databases">
        <authorList>
            <person name="Jaros S."/>
            <person name="Januszkiewicz K."/>
            <person name="Wedrychowicz H."/>
        </authorList>
    </citation>
    <scope>NUCLEOTIDE SEQUENCE [LARGE SCALE GENOMIC DNA]</scope>
    <source>
        <strain evidence="3 5">DSM 784</strain>
    </source>
</reference>
<feature type="compositionally biased region" description="Polar residues" evidence="1">
    <location>
        <begin position="102"/>
        <end position="125"/>
    </location>
</feature>
<proteinExistence type="predicted"/>
<dbReference type="EMBL" id="CP140154">
    <property type="protein sequence ID" value="WQG89801.1"/>
    <property type="molecule type" value="Genomic_DNA"/>
</dbReference>
<dbReference type="EMBL" id="FPIZ01000001">
    <property type="protein sequence ID" value="SFW19145.1"/>
    <property type="molecule type" value="Genomic_DNA"/>
</dbReference>
<dbReference type="Pfam" id="PF07484">
    <property type="entry name" value="Collar"/>
    <property type="match status" value="1"/>
</dbReference>
<name>A0A1K1M7U8_9BACT</name>
<dbReference type="InterPro" id="IPR037053">
    <property type="entry name" value="Phage_tail_collar_dom_sf"/>
</dbReference>
<evidence type="ECO:0000313" key="6">
    <source>
        <dbReference type="Proteomes" id="UP001326715"/>
    </source>
</evidence>
<dbReference type="Gene3D" id="3.90.1340.10">
    <property type="entry name" value="Phage tail collar domain"/>
    <property type="match status" value="1"/>
</dbReference>
<dbReference type="SUPFAM" id="SSF88874">
    <property type="entry name" value="Receptor-binding domain of short tail fibre protein gp12"/>
    <property type="match status" value="1"/>
</dbReference>
<organism evidence="3 5">
    <name type="scientific">Chitinophaga sancti</name>
    <dbReference type="NCBI Taxonomy" id="1004"/>
    <lineage>
        <taxon>Bacteria</taxon>
        <taxon>Pseudomonadati</taxon>
        <taxon>Bacteroidota</taxon>
        <taxon>Chitinophagia</taxon>
        <taxon>Chitinophagales</taxon>
        <taxon>Chitinophagaceae</taxon>
        <taxon>Chitinophaga</taxon>
    </lineage>
</organism>
<dbReference type="AlphaFoldDB" id="A0A1K1M7U8"/>
<dbReference type="OrthoDB" id="9810174at2"/>
<evidence type="ECO:0000313" key="5">
    <source>
        <dbReference type="Proteomes" id="UP000183788"/>
    </source>
</evidence>
<accession>A0A1K1M7U8</accession>
<reference evidence="4 6" key="2">
    <citation type="submission" date="2023-11" db="EMBL/GenBank/DDBJ databases">
        <title>MicrobeMod: A computational toolkit for identifying prokaryotic methylation and restriction-modification with nanopore sequencing.</title>
        <authorList>
            <person name="Crits-Christoph A."/>
            <person name="Kang S.C."/>
            <person name="Lee H."/>
            <person name="Ostrov N."/>
        </authorList>
    </citation>
    <scope>NUCLEOTIDE SEQUENCE [LARGE SCALE GENOMIC DNA]</scope>
    <source>
        <strain evidence="4 6">ATCC 23090</strain>
    </source>
</reference>
<evidence type="ECO:0000313" key="3">
    <source>
        <dbReference type="EMBL" id="SFW19145.1"/>
    </source>
</evidence>
<keyword evidence="6" id="KW-1185">Reference proteome</keyword>
<protein>
    <submittedName>
        <fullName evidence="3">Microcystin-dependent protein</fullName>
    </submittedName>
    <submittedName>
        <fullName evidence="4">Tail fiber protein</fullName>
    </submittedName>
</protein>
<feature type="domain" description="Phage tail collar" evidence="2">
    <location>
        <begin position="6"/>
        <end position="61"/>
    </location>
</feature>
<feature type="region of interest" description="Disordered" evidence="1">
    <location>
        <begin position="102"/>
        <end position="131"/>
    </location>
</feature>
<evidence type="ECO:0000313" key="4">
    <source>
        <dbReference type="EMBL" id="WQG89801.1"/>
    </source>
</evidence>